<dbReference type="AlphaFoldDB" id="A0AAD7Z4V4"/>
<protein>
    <submittedName>
        <fullName evidence="1">Uncharacterized protein</fullName>
    </submittedName>
</protein>
<keyword evidence="2" id="KW-1185">Reference proteome</keyword>
<evidence type="ECO:0000313" key="1">
    <source>
        <dbReference type="EMBL" id="KAJ9573826.1"/>
    </source>
</evidence>
<comment type="caution">
    <text evidence="1">The sequence shown here is derived from an EMBL/GenBank/DDBJ whole genome shotgun (WGS) entry which is preliminary data.</text>
</comment>
<accession>A0AAD7Z4V4</accession>
<reference evidence="1" key="1">
    <citation type="journal article" date="2023" name="IScience">
        <title>Live-bearing cockroach genome reveals convergent evolutionary mechanisms linked to viviparity in insects and beyond.</title>
        <authorList>
            <person name="Fouks B."/>
            <person name="Harrison M.C."/>
            <person name="Mikhailova A.A."/>
            <person name="Marchal E."/>
            <person name="English S."/>
            <person name="Carruthers M."/>
            <person name="Jennings E.C."/>
            <person name="Chiamaka E.L."/>
            <person name="Frigard R.A."/>
            <person name="Pippel M."/>
            <person name="Attardo G.M."/>
            <person name="Benoit J.B."/>
            <person name="Bornberg-Bauer E."/>
            <person name="Tobe S.S."/>
        </authorList>
    </citation>
    <scope>NUCLEOTIDE SEQUENCE</scope>
    <source>
        <strain evidence="1">Stay&amp;Tobe</strain>
    </source>
</reference>
<proteinExistence type="predicted"/>
<sequence length="58" mass="6217">ILFRNSLKGERINNNPGCTWPISAVILLSSGYVAANIASSISLSSTFHNIIAKQTLIT</sequence>
<name>A0AAD7Z4V4_DIPPU</name>
<feature type="non-terminal residue" evidence="1">
    <location>
        <position position="1"/>
    </location>
</feature>
<dbReference type="Proteomes" id="UP001233999">
    <property type="component" value="Unassembled WGS sequence"/>
</dbReference>
<organism evidence="1 2">
    <name type="scientific">Diploptera punctata</name>
    <name type="common">Pacific beetle cockroach</name>
    <dbReference type="NCBI Taxonomy" id="6984"/>
    <lineage>
        <taxon>Eukaryota</taxon>
        <taxon>Metazoa</taxon>
        <taxon>Ecdysozoa</taxon>
        <taxon>Arthropoda</taxon>
        <taxon>Hexapoda</taxon>
        <taxon>Insecta</taxon>
        <taxon>Pterygota</taxon>
        <taxon>Neoptera</taxon>
        <taxon>Polyneoptera</taxon>
        <taxon>Dictyoptera</taxon>
        <taxon>Blattodea</taxon>
        <taxon>Blaberoidea</taxon>
        <taxon>Blaberidae</taxon>
        <taxon>Diplopterinae</taxon>
        <taxon>Diploptera</taxon>
    </lineage>
</organism>
<evidence type="ECO:0000313" key="2">
    <source>
        <dbReference type="Proteomes" id="UP001233999"/>
    </source>
</evidence>
<feature type="non-terminal residue" evidence="1">
    <location>
        <position position="58"/>
    </location>
</feature>
<dbReference type="EMBL" id="JASPKZ010010676">
    <property type="protein sequence ID" value="KAJ9573826.1"/>
    <property type="molecule type" value="Genomic_DNA"/>
</dbReference>
<reference evidence="1" key="2">
    <citation type="submission" date="2023-05" db="EMBL/GenBank/DDBJ databases">
        <authorList>
            <person name="Fouks B."/>
        </authorList>
    </citation>
    <scope>NUCLEOTIDE SEQUENCE</scope>
    <source>
        <strain evidence="1">Stay&amp;Tobe</strain>
        <tissue evidence="1">Testes</tissue>
    </source>
</reference>
<gene>
    <name evidence="1" type="ORF">L9F63_008790</name>
</gene>